<evidence type="ECO:0008006" key="3">
    <source>
        <dbReference type="Google" id="ProtNLM"/>
    </source>
</evidence>
<name>A0ABW4TM18_9ACTN</name>
<keyword evidence="2" id="KW-1185">Reference proteome</keyword>
<comment type="caution">
    <text evidence="1">The sequence shown here is derived from an EMBL/GenBank/DDBJ whole genome shotgun (WGS) entry which is preliminary data.</text>
</comment>
<reference evidence="2" key="1">
    <citation type="journal article" date="2019" name="Int. J. Syst. Evol. Microbiol.">
        <title>The Global Catalogue of Microorganisms (GCM) 10K type strain sequencing project: providing services to taxonomists for standard genome sequencing and annotation.</title>
        <authorList>
            <consortium name="The Broad Institute Genomics Platform"/>
            <consortium name="The Broad Institute Genome Sequencing Center for Infectious Disease"/>
            <person name="Wu L."/>
            <person name="Ma J."/>
        </authorList>
    </citation>
    <scope>NUCLEOTIDE SEQUENCE [LARGE SCALE GENOMIC DNA]</scope>
    <source>
        <strain evidence="2">CGMCC 1.12477</strain>
    </source>
</reference>
<sequence>MSTMTSMLERMTTYDAYRWAVDLFEHQDYYRAADILRHVVDHDAEAARLGDVRELLTRAYYHSAQLGRAIEEARALLDLEPTNAYAALLLARSLERSSRPEEADAARRLADALGAPA</sequence>
<dbReference type="EMBL" id="JBHUGD010000003">
    <property type="protein sequence ID" value="MFD1946975.1"/>
    <property type="molecule type" value="Genomic_DNA"/>
</dbReference>
<accession>A0ABW4TM18</accession>
<dbReference type="SUPFAM" id="SSF48452">
    <property type="entry name" value="TPR-like"/>
    <property type="match status" value="1"/>
</dbReference>
<proteinExistence type="predicted"/>
<evidence type="ECO:0000313" key="1">
    <source>
        <dbReference type="EMBL" id="MFD1946975.1"/>
    </source>
</evidence>
<protein>
    <recommendedName>
        <fullName evidence="3">Tetratricopeptide repeat protein</fullName>
    </recommendedName>
</protein>
<gene>
    <name evidence="1" type="ORF">ACFSDE_09230</name>
</gene>
<dbReference type="Gene3D" id="1.25.40.10">
    <property type="entry name" value="Tetratricopeptide repeat domain"/>
    <property type="match status" value="1"/>
</dbReference>
<dbReference type="InterPro" id="IPR011990">
    <property type="entry name" value="TPR-like_helical_dom_sf"/>
</dbReference>
<dbReference type="Proteomes" id="UP001597351">
    <property type="component" value="Unassembled WGS sequence"/>
</dbReference>
<dbReference type="RefSeq" id="WP_343917637.1">
    <property type="nucleotide sequence ID" value="NZ_BAAAJT010000002.1"/>
</dbReference>
<evidence type="ECO:0000313" key="2">
    <source>
        <dbReference type="Proteomes" id="UP001597351"/>
    </source>
</evidence>
<organism evidence="1 2">
    <name type="scientific">Nocardioides aestuarii</name>
    <dbReference type="NCBI Taxonomy" id="252231"/>
    <lineage>
        <taxon>Bacteria</taxon>
        <taxon>Bacillati</taxon>
        <taxon>Actinomycetota</taxon>
        <taxon>Actinomycetes</taxon>
        <taxon>Propionibacteriales</taxon>
        <taxon>Nocardioidaceae</taxon>
        <taxon>Nocardioides</taxon>
    </lineage>
</organism>